<dbReference type="AlphaFoldDB" id="A0A840A8G4"/>
<name>A0A840A8G4_9PROT</name>
<dbReference type="EMBL" id="JACIDJ010000002">
    <property type="protein sequence ID" value="MBB3898348.1"/>
    <property type="molecule type" value="Genomic_DNA"/>
</dbReference>
<keyword evidence="2" id="KW-0732">Signal</keyword>
<keyword evidence="5" id="KW-1185">Reference proteome</keyword>
<dbReference type="GO" id="GO:0052689">
    <property type="term" value="F:carboxylic ester hydrolase activity"/>
    <property type="evidence" value="ECO:0007669"/>
    <property type="project" value="UniProtKB-ARBA"/>
</dbReference>
<proteinExistence type="predicted"/>
<comment type="caution">
    <text evidence="4">The sequence shown here is derived from an EMBL/GenBank/DDBJ whole genome shotgun (WGS) entry which is preliminary data.</text>
</comment>
<dbReference type="SUPFAM" id="SSF53474">
    <property type="entry name" value="alpha/beta-Hydrolases"/>
    <property type="match status" value="1"/>
</dbReference>
<evidence type="ECO:0000256" key="1">
    <source>
        <dbReference type="ARBA" id="ARBA00022801"/>
    </source>
</evidence>
<dbReference type="Pfam" id="PF01738">
    <property type="entry name" value="DLH"/>
    <property type="match status" value="1"/>
</dbReference>
<evidence type="ECO:0000313" key="5">
    <source>
        <dbReference type="Proteomes" id="UP000553193"/>
    </source>
</evidence>
<dbReference type="PANTHER" id="PTHR22946">
    <property type="entry name" value="DIENELACTONE HYDROLASE DOMAIN-CONTAINING PROTEIN-RELATED"/>
    <property type="match status" value="1"/>
</dbReference>
<dbReference type="PANTHER" id="PTHR22946:SF9">
    <property type="entry name" value="POLYKETIDE TRANSFERASE AF380"/>
    <property type="match status" value="1"/>
</dbReference>
<dbReference type="InterPro" id="IPR002925">
    <property type="entry name" value="Dienelactn_hydro"/>
</dbReference>
<sequence>MRRLAALLLLLALPARAEVIALPGPEGAPLRAILERPAEATRPTIIALHGCGGLGGAARPPRLSAREREWVALLVAAGHPVVFPDSFGSRDLGPACGRADHPAPPSLRAGDALAARDWAAAQPWNRGAPVLLGWSHGGSTTLHAWARAEPGALSAAIAFYPGCGPGPMGRGWQPRGTAPLLMQLGDADDWTPAFRCVELASRAGGRMAYDLYAGAHHAFDAPDTVALRRVTLHDGRQVTAGPDPAARVASRAAVMEFLARNARQ</sequence>
<accession>A0A840A8G4</accession>
<evidence type="ECO:0000259" key="3">
    <source>
        <dbReference type="Pfam" id="PF01738"/>
    </source>
</evidence>
<dbReference type="RefSeq" id="WP_184383417.1">
    <property type="nucleotide sequence ID" value="NZ_JACIDJ010000002.1"/>
</dbReference>
<reference evidence="4 5" key="1">
    <citation type="submission" date="2020-08" db="EMBL/GenBank/DDBJ databases">
        <title>Genomic Encyclopedia of Type Strains, Phase IV (KMG-IV): sequencing the most valuable type-strain genomes for metagenomic binning, comparative biology and taxonomic classification.</title>
        <authorList>
            <person name="Goeker M."/>
        </authorList>
    </citation>
    <scope>NUCLEOTIDE SEQUENCE [LARGE SCALE GENOMIC DNA]</scope>
    <source>
        <strain evidence="4 5">DSM 19979</strain>
    </source>
</reference>
<dbReference type="Gene3D" id="3.40.50.1820">
    <property type="entry name" value="alpha/beta hydrolase"/>
    <property type="match status" value="1"/>
</dbReference>
<feature type="chain" id="PRO_5032490077" evidence="2">
    <location>
        <begin position="18"/>
        <end position="264"/>
    </location>
</feature>
<feature type="domain" description="Dienelactone hydrolase" evidence="3">
    <location>
        <begin position="110"/>
        <end position="240"/>
    </location>
</feature>
<protein>
    <submittedName>
        <fullName evidence="4">Dienelactone hydrolase</fullName>
    </submittedName>
</protein>
<evidence type="ECO:0000313" key="4">
    <source>
        <dbReference type="EMBL" id="MBB3898348.1"/>
    </source>
</evidence>
<dbReference type="Proteomes" id="UP000553193">
    <property type="component" value="Unassembled WGS sequence"/>
</dbReference>
<dbReference type="InterPro" id="IPR050261">
    <property type="entry name" value="FrsA_esterase"/>
</dbReference>
<keyword evidence="1 4" id="KW-0378">Hydrolase</keyword>
<gene>
    <name evidence="4" type="ORF">GGQ83_001785</name>
</gene>
<organism evidence="4 5">
    <name type="scientific">Roseococcus suduntuyensis</name>
    <dbReference type="NCBI Taxonomy" id="455361"/>
    <lineage>
        <taxon>Bacteria</taxon>
        <taxon>Pseudomonadati</taxon>
        <taxon>Pseudomonadota</taxon>
        <taxon>Alphaproteobacteria</taxon>
        <taxon>Acetobacterales</taxon>
        <taxon>Roseomonadaceae</taxon>
        <taxon>Roseococcus</taxon>
    </lineage>
</organism>
<feature type="signal peptide" evidence="2">
    <location>
        <begin position="1"/>
        <end position="17"/>
    </location>
</feature>
<evidence type="ECO:0000256" key="2">
    <source>
        <dbReference type="SAM" id="SignalP"/>
    </source>
</evidence>
<dbReference type="InterPro" id="IPR029058">
    <property type="entry name" value="AB_hydrolase_fold"/>
</dbReference>